<proteinExistence type="predicted"/>
<dbReference type="Pfam" id="PF01293">
    <property type="entry name" value="PEPCK_ATP"/>
    <property type="match status" value="1"/>
</dbReference>
<dbReference type="GO" id="GO:0006094">
    <property type="term" value="P:gluconeogenesis"/>
    <property type="evidence" value="ECO:0007669"/>
    <property type="project" value="InterPro"/>
</dbReference>
<gene>
    <name evidence="2" type="ORF">ENK44_11590</name>
</gene>
<comment type="caution">
    <text evidence="2">The sequence shown here is derived from an EMBL/GenBank/DDBJ whole genome shotgun (WGS) entry which is preliminary data.</text>
</comment>
<keyword evidence="1" id="KW-0456">Lyase</keyword>
<keyword evidence="1" id="KW-0210">Decarboxylase</keyword>
<dbReference type="AlphaFoldDB" id="A0A7V4WWD4"/>
<dbReference type="GO" id="GO:0004612">
    <property type="term" value="F:phosphoenolpyruvate carboxykinase (ATP) activity"/>
    <property type="evidence" value="ECO:0007669"/>
    <property type="project" value="InterPro"/>
</dbReference>
<dbReference type="EMBL" id="DRQG01000109">
    <property type="protein sequence ID" value="HGY56341.1"/>
    <property type="molecule type" value="Genomic_DNA"/>
</dbReference>
<dbReference type="InterPro" id="IPR001272">
    <property type="entry name" value="PEP_carboxykinase_ATP"/>
</dbReference>
<organism evidence="2">
    <name type="scientific">Caldithrix abyssi</name>
    <dbReference type="NCBI Taxonomy" id="187145"/>
    <lineage>
        <taxon>Bacteria</taxon>
        <taxon>Pseudomonadati</taxon>
        <taxon>Calditrichota</taxon>
        <taxon>Calditrichia</taxon>
        <taxon>Calditrichales</taxon>
        <taxon>Calditrichaceae</taxon>
        <taxon>Caldithrix</taxon>
    </lineage>
</organism>
<evidence type="ECO:0000313" key="2">
    <source>
        <dbReference type="EMBL" id="HGY56341.1"/>
    </source>
</evidence>
<name>A0A7V4WWD4_CALAY</name>
<dbReference type="InterPro" id="IPR013035">
    <property type="entry name" value="PEP_carboxykinase_C"/>
</dbReference>
<dbReference type="GO" id="GO:0005524">
    <property type="term" value="F:ATP binding"/>
    <property type="evidence" value="ECO:0007669"/>
    <property type="project" value="InterPro"/>
</dbReference>
<sequence>MTHDIYDESYYKRFYNELSGLLSGKNIQTVSMGYLEKEARKYARRTEYGSYVWSSKISNRLAPKTVYLGSERVRLPRPTEEQKQIIRNAPQQLDKVLHWIKKLPFVHIRRQMGHNGEYNPICNLYVSVNDPKNIRLAYMWASTMFDPSSRPGPEFTMIHIPEEHLMRAQVLALPEYNMNICMGSDYLGEDKKGFLRQAMWRADEQGMLGLHAGTKIVTVRDPREGKLKKYGVFLFGMTATGKSTWSCHQLGLDPDRGEFTQAAQDDIVFLTKDGSAYGSENNFYVKTDVTEEHQEAMYNALVDKSALIENVMVDYKGNVDFLDESLCGNGRAVIFRKKLAVKQGRKLVGISAPTINLPSLEEMDGLIFAFITRRNTIMPFAQELTPEQGVLAYLWGESTHSYASNPALAGDSVRIVGTDPFIVGSRGRKVNRFYDIVMQLVSKYPGKVRFMMYNTGGMGEIIETYEENGQKKKKLVRKTERVPLPLMAAIQRGDLRGTNQYEPGLLGTKSIVAVEGKPIPEYDPTRFYSQEQIDFYIRDLVEGRRKFTDIIAGEGLKPEIVRTAEKAFSIEPAAKPSVAASAAPSFPGTSTVESDKVVIVTTAQPVSRPRRPGTWRWR</sequence>
<dbReference type="Gene3D" id="2.170.8.10">
    <property type="entry name" value="Phosphoenolpyruvate Carboxykinase, domain 2"/>
    <property type="match status" value="1"/>
</dbReference>
<dbReference type="Proteomes" id="UP000885779">
    <property type="component" value="Unassembled WGS sequence"/>
</dbReference>
<dbReference type="Gene3D" id="3.90.228.20">
    <property type="match status" value="1"/>
</dbReference>
<evidence type="ECO:0000256" key="1">
    <source>
        <dbReference type="ARBA" id="ARBA00022793"/>
    </source>
</evidence>
<reference evidence="2" key="1">
    <citation type="journal article" date="2020" name="mSystems">
        <title>Genome- and Community-Level Interaction Insights into Carbon Utilization and Element Cycling Functions of Hydrothermarchaeota in Hydrothermal Sediment.</title>
        <authorList>
            <person name="Zhou Z."/>
            <person name="Liu Y."/>
            <person name="Xu W."/>
            <person name="Pan J."/>
            <person name="Luo Z.H."/>
            <person name="Li M."/>
        </authorList>
    </citation>
    <scope>NUCLEOTIDE SEQUENCE [LARGE SCALE GENOMIC DNA]</scope>
    <source>
        <strain evidence="2">HyVt-577</strain>
    </source>
</reference>
<protein>
    <submittedName>
        <fullName evidence="2">Phosphoenolpyruvate carboxykinase (ATP)</fullName>
    </submittedName>
</protein>
<accession>A0A7V4WWD4</accession>
<dbReference type="SUPFAM" id="SSF53795">
    <property type="entry name" value="PEP carboxykinase-like"/>
    <property type="match status" value="1"/>
</dbReference>